<proteinExistence type="predicted"/>
<name>A0A7Y0BSG1_9SPHN</name>
<organism evidence="1 2">
    <name type="scientific">Novosphingobium olei</name>
    <dbReference type="NCBI Taxonomy" id="2728851"/>
    <lineage>
        <taxon>Bacteria</taxon>
        <taxon>Pseudomonadati</taxon>
        <taxon>Pseudomonadota</taxon>
        <taxon>Alphaproteobacteria</taxon>
        <taxon>Sphingomonadales</taxon>
        <taxon>Sphingomonadaceae</taxon>
        <taxon>Novosphingobium</taxon>
    </lineage>
</organism>
<dbReference type="EMBL" id="JABBGM010000011">
    <property type="protein sequence ID" value="NML95628.1"/>
    <property type="molecule type" value="Genomic_DNA"/>
</dbReference>
<keyword evidence="2" id="KW-1185">Reference proteome</keyword>
<dbReference type="RefSeq" id="WP_169494834.1">
    <property type="nucleotide sequence ID" value="NZ_JABBGM010000011.1"/>
</dbReference>
<gene>
    <name evidence="1" type="ORF">HHL27_18295</name>
</gene>
<evidence type="ECO:0000313" key="2">
    <source>
        <dbReference type="Proteomes" id="UP000583556"/>
    </source>
</evidence>
<sequence>MNCHDATFLLSQQRERNLTRLERLRVKIHGVVCPACARFGEHVDMLGEAARNYATIAEDDDHHCNGTAA</sequence>
<accession>A0A7Y0BSG1</accession>
<dbReference type="AlphaFoldDB" id="A0A7Y0BSG1"/>
<comment type="caution">
    <text evidence="1">The sequence shown here is derived from an EMBL/GenBank/DDBJ whole genome shotgun (WGS) entry which is preliminary data.</text>
</comment>
<dbReference type="Proteomes" id="UP000583556">
    <property type="component" value="Unassembled WGS sequence"/>
</dbReference>
<evidence type="ECO:0000313" key="1">
    <source>
        <dbReference type="EMBL" id="NML95628.1"/>
    </source>
</evidence>
<reference evidence="1 2" key="1">
    <citation type="submission" date="2020-04" db="EMBL/GenBank/DDBJ databases">
        <title>Novosphingobium sp. TW-4 isolated from soil.</title>
        <authorList>
            <person name="Dahal R.H."/>
            <person name="Chaudhary D.K."/>
        </authorList>
    </citation>
    <scope>NUCLEOTIDE SEQUENCE [LARGE SCALE GENOMIC DNA]</scope>
    <source>
        <strain evidence="1 2">TW-4</strain>
    </source>
</reference>
<protein>
    <submittedName>
        <fullName evidence="1">Zf-HC2 domain-containing protein</fullName>
    </submittedName>
</protein>